<dbReference type="PROSITE" id="PS50163">
    <property type="entry name" value="RECA_3"/>
    <property type="match status" value="1"/>
</dbReference>
<name>A0A5P1END4_ASPOF</name>
<evidence type="ECO:0000256" key="2">
    <source>
        <dbReference type="ARBA" id="ARBA00022741"/>
    </source>
</evidence>
<evidence type="ECO:0000259" key="9">
    <source>
        <dbReference type="PROSITE" id="PS50163"/>
    </source>
</evidence>
<keyword evidence="7" id="KW-0227">DNA damage</keyword>
<keyword evidence="11" id="KW-1185">Reference proteome</keyword>
<dbReference type="InterPro" id="IPR003593">
    <property type="entry name" value="AAA+_ATPase"/>
</dbReference>
<dbReference type="OMA" id="EFGKESM"/>
<dbReference type="GO" id="GO:0005524">
    <property type="term" value="F:ATP binding"/>
    <property type="evidence" value="ECO:0007669"/>
    <property type="project" value="UniProtKB-KW"/>
</dbReference>
<gene>
    <name evidence="10" type="ORF">A4U43_C05F870</name>
</gene>
<feature type="domain" description="RecA family profile 2" evidence="9">
    <location>
        <begin position="274"/>
        <end position="348"/>
    </location>
</feature>
<dbReference type="PROSITE" id="PS00321">
    <property type="entry name" value="RECA_1"/>
    <property type="match status" value="1"/>
</dbReference>
<evidence type="ECO:0000256" key="7">
    <source>
        <dbReference type="RuleBase" id="RU004527"/>
    </source>
</evidence>
<dbReference type="Proteomes" id="UP000243459">
    <property type="component" value="Chromosome 5"/>
</dbReference>
<dbReference type="InterPro" id="IPR013765">
    <property type="entry name" value="DNA_recomb/repair_RecA"/>
</dbReference>
<accession>A0A5P1END4</accession>
<dbReference type="Gene3D" id="3.40.50.300">
    <property type="entry name" value="P-loop containing nucleotide triphosphate hydrolases"/>
    <property type="match status" value="1"/>
</dbReference>
<dbReference type="EMBL" id="CM007385">
    <property type="protein sequence ID" value="ONK67518.1"/>
    <property type="molecule type" value="Genomic_DNA"/>
</dbReference>
<dbReference type="GO" id="GO:0005739">
    <property type="term" value="C:mitochondrion"/>
    <property type="evidence" value="ECO:0007669"/>
    <property type="project" value="GOC"/>
</dbReference>
<keyword evidence="5 7" id="KW-0233">DNA recombination</keyword>
<dbReference type="CDD" id="cd00983">
    <property type="entry name" value="RecA"/>
    <property type="match status" value="1"/>
</dbReference>
<evidence type="ECO:0000313" key="10">
    <source>
        <dbReference type="EMBL" id="ONK67518.1"/>
    </source>
</evidence>
<dbReference type="GO" id="GO:0140664">
    <property type="term" value="F:ATP-dependent DNA damage sensor activity"/>
    <property type="evidence" value="ECO:0007669"/>
    <property type="project" value="InterPro"/>
</dbReference>
<dbReference type="SUPFAM" id="SSF52540">
    <property type="entry name" value="P-loop containing nucleoside triphosphate hydrolases"/>
    <property type="match status" value="1"/>
</dbReference>
<dbReference type="InterPro" id="IPR020588">
    <property type="entry name" value="RecA_ATP-bd"/>
</dbReference>
<keyword evidence="2 6" id="KW-0547">Nucleotide-binding</keyword>
<feature type="domain" description="RecA family profile 1" evidence="8">
    <location>
        <begin position="110"/>
        <end position="269"/>
    </location>
</feature>
<proteinExistence type="inferred from homology"/>
<evidence type="ECO:0008006" key="12">
    <source>
        <dbReference type="Google" id="ProtNLM"/>
    </source>
</evidence>
<dbReference type="GO" id="GO:0006281">
    <property type="term" value="P:DNA repair"/>
    <property type="evidence" value="ECO:0007669"/>
    <property type="project" value="InterPro"/>
</dbReference>
<evidence type="ECO:0000313" key="11">
    <source>
        <dbReference type="Proteomes" id="UP000243459"/>
    </source>
</evidence>
<evidence type="ECO:0000256" key="1">
    <source>
        <dbReference type="ARBA" id="ARBA00009391"/>
    </source>
</evidence>
<organism evidence="10 11">
    <name type="scientific">Asparagus officinalis</name>
    <name type="common">Garden asparagus</name>
    <dbReference type="NCBI Taxonomy" id="4686"/>
    <lineage>
        <taxon>Eukaryota</taxon>
        <taxon>Viridiplantae</taxon>
        <taxon>Streptophyta</taxon>
        <taxon>Embryophyta</taxon>
        <taxon>Tracheophyta</taxon>
        <taxon>Spermatophyta</taxon>
        <taxon>Magnoliopsida</taxon>
        <taxon>Liliopsida</taxon>
        <taxon>Asparagales</taxon>
        <taxon>Asparagaceae</taxon>
        <taxon>Asparagoideae</taxon>
        <taxon>Asparagus</taxon>
    </lineage>
</organism>
<dbReference type="InterPro" id="IPR049428">
    <property type="entry name" value="RecA-like_N"/>
</dbReference>
<dbReference type="InterPro" id="IPR027417">
    <property type="entry name" value="P-loop_NTPase"/>
</dbReference>
<protein>
    <recommendedName>
        <fullName evidence="12">RecA family profile 2 domain-containing protein</fullName>
    </recommendedName>
</protein>
<dbReference type="Gramene" id="ONK67518">
    <property type="protein sequence ID" value="ONK67518"/>
    <property type="gene ID" value="A4U43_C05F870"/>
</dbReference>
<keyword evidence="4 7" id="KW-0238">DNA-binding</keyword>
<evidence type="ECO:0000256" key="6">
    <source>
        <dbReference type="RuleBase" id="RU003422"/>
    </source>
</evidence>
<dbReference type="GO" id="GO:1905951">
    <property type="term" value="P:mitochondrion DNA recombination"/>
    <property type="evidence" value="ECO:0007669"/>
    <property type="project" value="EnsemblPlants"/>
</dbReference>
<reference evidence="11" key="1">
    <citation type="journal article" date="2017" name="Nat. Commun.">
        <title>The asparagus genome sheds light on the origin and evolution of a young Y chromosome.</title>
        <authorList>
            <person name="Harkess A."/>
            <person name="Zhou J."/>
            <person name="Xu C."/>
            <person name="Bowers J.E."/>
            <person name="Van der Hulst R."/>
            <person name="Ayyampalayam S."/>
            <person name="Mercati F."/>
            <person name="Riccardi P."/>
            <person name="McKain M.R."/>
            <person name="Kakrana A."/>
            <person name="Tang H."/>
            <person name="Ray J."/>
            <person name="Groenendijk J."/>
            <person name="Arikit S."/>
            <person name="Mathioni S.M."/>
            <person name="Nakano M."/>
            <person name="Shan H."/>
            <person name="Telgmann-Rauber A."/>
            <person name="Kanno A."/>
            <person name="Yue Z."/>
            <person name="Chen H."/>
            <person name="Li W."/>
            <person name="Chen Y."/>
            <person name="Xu X."/>
            <person name="Zhang Y."/>
            <person name="Luo S."/>
            <person name="Chen H."/>
            <person name="Gao J."/>
            <person name="Mao Z."/>
            <person name="Pires J.C."/>
            <person name="Luo M."/>
            <person name="Kudrna D."/>
            <person name="Wing R.A."/>
            <person name="Meyers B.C."/>
            <person name="Yi K."/>
            <person name="Kong H."/>
            <person name="Lavrijsen P."/>
            <person name="Sunseri F."/>
            <person name="Falavigna A."/>
            <person name="Ye Y."/>
            <person name="Leebens-Mack J.H."/>
            <person name="Chen G."/>
        </authorList>
    </citation>
    <scope>NUCLEOTIDE SEQUENCE [LARGE SCALE GENOMIC DNA]</scope>
    <source>
        <strain evidence="11">cv. DH0086</strain>
    </source>
</reference>
<keyword evidence="3 6" id="KW-0067">ATP-binding</keyword>
<dbReference type="InterPro" id="IPR020587">
    <property type="entry name" value="RecA_monomer-monomer_interface"/>
</dbReference>
<dbReference type="GO" id="GO:0003697">
    <property type="term" value="F:single-stranded DNA binding"/>
    <property type="evidence" value="ECO:0007669"/>
    <property type="project" value="InterPro"/>
</dbReference>
<evidence type="ECO:0000259" key="8">
    <source>
        <dbReference type="PROSITE" id="PS50162"/>
    </source>
</evidence>
<dbReference type="InterPro" id="IPR020584">
    <property type="entry name" value="DNA_recomb/repair_RecA_CS"/>
</dbReference>
<dbReference type="OrthoDB" id="5957327at2759"/>
<dbReference type="PANTHER" id="PTHR45900:SF4">
    <property type="entry name" value="DNA REPAIR PROTEIN RECA HOMOLOG 2, MITOCHONDRIAL"/>
    <property type="match status" value="1"/>
</dbReference>
<dbReference type="AlphaFoldDB" id="A0A5P1END4"/>
<comment type="similarity">
    <text evidence="1 6">Belongs to the RecA family.</text>
</comment>
<dbReference type="GO" id="GO:0009408">
    <property type="term" value="P:response to heat"/>
    <property type="evidence" value="ECO:0007669"/>
    <property type="project" value="EnsemblPlants"/>
</dbReference>
<dbReference type="PRINTS" id="PR00142">
    <property type="entry name" value="RECA"/>
</dbReference>
<dbReference type="PROSITE" id="PS50162">
    <property type="entry name" value="RECA_2"/>
    <property type="match status" value="1"/>
</dbReference>
<dbReference type="PANTHER" id="PTHR45900">
    <property type="entry name" value="RECA"/>
    <property type="match status" value="1"/>
</dbReference>
<evidence type="ECO:0000256" key="4">
    <source>
        <dbReference type="ARBA" id="ARBA00023125"/>
    </source>
</evidence>
<evidence type="ECO:0000256" key="5">
    <source>
        <dbReference type="ARBA" id="ARBA00023172"/>
    </source>
</evidence>
<dbReference type="Pfam" id="PF00154">
    <property type="entry name" value="RecA_N"/>
    <property type="match status" value="1"/>
</dbReference>
<evidence type="ECO:0000256" key="3">
    <source>
        <dbReference type="ARBA" id="ARBA00022840"/>
    </source>
</evidence>
<sequence length="409" mass="45412">MRGALKPLSSLILRNFRSNSLAVKPSLFIQRVERGDRIRSFGSKRRSLSSSAAASPEVAETLLEYERDQLYDDEKVIEKEETLRLALSQLAGDFDRESRLSLHRFSRTRYTPVISTGSLKLDLALGIGGLPKGRIVEIYGREASGKTTLALHIVKEAQKLGGCCAYLDVENALNGSFADGMGINTKDLLVVHPNSAENSLSILDTLVNSGSVDVIIVDSVAALVPQCELDGLIDIYSHDAQSRLMNQALRKIHLSLSRSQTLVIFVNQIRTRSAVDTSQRNEVTCGGNALKFYSAIRMRITRRNLLHTEDKITGVGISVQVMKNKLSRSMKTADLDIEFGRGLRHEAEVLEMASKHGIAMREGDGYWINGNFFENQIKAEVYLKEKIEVADELVAALRSQLFEMVPEDE</sequence>
<dbReference type="SMART" id="SM00382">
    <property type="entry name" value="AAA"/>
    <property type="match status" value="1"/>
</dbReference>